<organism evidence="1 2">
    <name type="scientific">Streptacidiphilus fuscans</name>
    <dbReference type="NCBI Taxonomy" id="2789292"/>
    <lineage>
        <taxon>Bacteria</taxon>
        <taxon>Bacillati</taxon>
        <taxon>Actinomycetota</taxon>
        <taxon>Actinomycetes</taxon>
        <taxon>Kitasatosporales</taxon>
        <taxon>Streptomycetaceae</taxon>
        <taxon>Streptacidiphilus</taxon>
    </lineage>
</organism>
<dbReference type="EMBL" id="JADPRT010000013">
    <property type="protein sequence ID" value="MBF9071797.1"/>
    <property type="molecule type" value="Genomic_DNA"/>
</dbReference>
<dbReference type="RefSeq" id="WP_196196965.1">
    <property type="nucleotide sequence ID" value="NZ_JADPRT010000013.1"/>
</dbReference>
<proteinExistence type="predicted"/>
<dbReference type="Proteomes" id="UP000657385">
    <property type="component" value="Unassembled WGS sequence"/>
</dbReference>
<keyword evidence="2" id="KW-1185">Reference proteome</keyword>
<evidence type="ECO:0000313" key="2">
    <source>
        <dbReference type="Proteomes" id="UP000657385"/>
    </source>
</evidence>
<gene>
    <name evidence="1" type="ORF">I2501_27615</name>
</gene>
<dbReference type="AlphaFoldDB" id="A0A931B956"/>
<sequence>MPRPERTFPFHQLDRLEPADQESADAFDRLTWISDCLAVLAHREQTIRQPAPGPEQPVLFDSTTVEVPVTLTAAILYDTSAIYGGPGVADLVAAHLHRNPSAGTFRLRAERVPTPALAKRWLAGQGVDPTALTEVTRRRRVTDRASLAAEQRIAGDLSGRYEVIDHYTHENGPVYVLYRDRQPGVLAPYLPHAEIPEPADSPLDYRVREARFDTPADAARWHLDDFPSTAAVVTVHPAATSARSGTAPARRRPRR</sequence>
<comment type="caution">
    <text evidence="1">The sequence shown here is derived from an EMBL/GenBank/DDBJ whole genome shotgun (WGS) entry which is preliminary data.</text>
</comment>
<accession>A0A931B956</accession>
<reference evidence="1" key="1">
    <citation type="submission" date="2020-11" db="EMBL/GenBank/DDBJ databases">
        <title>Isolation and identification of active actinomycetes.</title>
        <authorList>
            <person name="Yu B."/>
        </authorList>
    </citation>
    <scope>NUCLEOTIDE SEQUENCE</scope>
    <source>
        <strain evidence="1">NEAU-YB345</strain>
    </source>
</reference>
<protein>
    <submittedName>
        <fullName evidence="1">Uncharacterized protein</fullName>
    </submittedName>
</protein>
<evidence type="ECO:0000313" key="1">
    <source>
        <dbReference type="EMBL" id="MBF9071797.1"/>
    </source>
</evidence>
<name>A0A931B956_9ACTN</name>